<proteinExistence type="predicted"/>
<organism evidence="1 2">
    <name type="scientific">Bisbaumannia pacifica</name>
    <dbReference type="NCBI Taxonomy" id="77098"/>
    <lineage>
        <taxon>Bacteria</taxon>
        <taxon>Pseudomonadati</taxon>
        <taxon>Pseudomonadota</taxon>
        <taxon>Gammaproteobacteria</taxon>
        <taxon>Oceanospirillales</taxon>
        <taxon>Halomonadaceae</taxon>
        <taxon>Bisbaumannia</taxon>
    </lineage>
</organism>
<dbReference type="AlphaFoldDB" id="A0ABD4KZH9"/>
<dbReference type="SUPFAM" id="SSF63829">
    <property type="entry name" value="Calcium-dependent phosphotriesterase"/>
    <property type="match status" value="1"/>
</dbReference>
<comment type="caution">
    <text evidence="1">The sequence shown here is derived from an EMBL/GenBank/DDBJ whole genome shotgun (WGS) entry which is preliminary data.</text>
</comment>
<reference evidence="1 2" key="1">
    <citation type="submission" date="2020-12" db="EMBL/GenBank/DDBJ databases">
        <title>Draft genome sequence of Halomonas pacifica strain CARE-V15.</title>
        <authorList>
            <person name="Vignesh N."/>
            <person name="Thabitha A."/>
            <person name="Saravanan R."/>
            <person name="Manigandan V."/>
        </authorList>
    </citation>
    <scope>NUCLEOTIDE SEQUENCE [LARGE SCALE GENOMIC DNA]</scope>
    <source>
        <strain evidence="1 2">CARE-V15</strain>
    </source>
</reference>
<sequence>MVYQAVTETSITGLDCDPPGEAIYLTHRGSNRAKQYVRKVRVSDGITLWSREPLLDTYNDYVFDLSLSPGGSHVYVLGYDSLFKIESSTGDVVSRETRGAAANRYMRIACGEEFVYSTTLSGVLAHNKTTLLQEHSYSLGSTCRGLSMSPDGDVIVTSQGGSTVKLTPSLGLVWQATSPITPLTQAKVGKSGDVYVATGGNGSLFEGLVRVYDSDGNFKYYFATSNDQVVVSLGIYQPWLAA</sequence>
<dbReference type="Gene3D" id="2.130.10.10">
    <property type="entry name" value="YVTN repeat-like/Quinoprotein amine dehydrogenase"/>
    <property type="match status" value="1"/>
</dbReference>
<evidence type="ECO:0000313" key="1">
    <source>
        <dbReference type="EMBL" id="MBH8578795.1"/>
    </source>
</evidence>
<dbReference type="Proteomes" id="UP000651738">
    <property type="component" value="Unassembled WGS sequence"/>
</dbReference>
<evidence type="ECO:0000313" key="2">
    <source>
        <dbReference type="Proteomes" id="UP000651738"/>
    </source>
</evidence>
<dbReference type="InterPro" id="IPR015943">
    <property type="entry name" value="WD40/YVTN_repeat-like_dom_sf"/>
</dbReference>
<accession>A0ABD4KZH9</accession>
<name>A0ABD4KZH9_9GAMM</name>
<dbReference type="RefSeq" id="WP_198056817.1">
    <property type="nucleotide sequence ID" value="NZ_JAEDAF010000001.1"/>
</dbReference>
<gene>
    <name evidence="1" type="ORF">I7V36_01700</name>
</gene>
<dbReference type="EMBL" id="JAEDAF010000001">
    <property type="protein sequence ID" value="MBH8578795.1"/>
    <property type="molecule type" value="Genomic_DNA"/>
</dbReference>
<protein>
    <submittedName>
        <fullName evidence="1">WD40 repeat domain-containing protein</fullName>
    </submittedName>
</protein>